<evidence type="ECO:0000313" key="3">
    <source>
        <dbReference type="Proteomes" id="UP001163203"/>
    </source>
</evidence>
<dbReference type="SUPFAM" id="SSF52266">
    <property type="entry name" value="SGNH hydrolase"/>
    <property type="match status" value="1"/>
</dbReference>
<dbReference type="Gene3D" id="3.40.50.1110">
    <property type="entry name" value="SGNH hydrolase"/>
    <property type="match status" value="1"/>
</dbReference>
<dbReference type="InterPro" id="IPR013830">
    <property type="entry name" value="SGNH_hydro"/>
</dbReference>
<dbReference type="EMBL" id="CP113836">
    <property type="protein sequence ID" value="WAL66434.1"/>
    <property type="molecule type" value="Genomic_DNA"/>
</dbReference>
<protein>
    <submittedName>
        <fullName evidence="2">SGNH/GDSL hydrolase family protein</fullName>
    </submittedName>
</protein>
<dbReference type="Proteomes" id="UP001163203">
    <property type="component" value="Chromosome"/>
</dbReference>
<dbReference type="GO" id="GO:0016787">
    <property type="term" value="F:hydrolase activity"/>
    <property type="evidence" value="ECO:0007669"/>
    <property type="project" value="UniProtKB-KW"/>
</dbReference>
<keyword evidence="3" id="KW-1185">Reference proteome</keyword>
<dbReference type="PANTHER" id="PTHR30383">
    <property type="entry name" value="THIOESTERASE 1/PROTEASE 1/LYSOPHOSPHOLIPASE L1"/>
    <property type="match status" value="1"/>
</dbReference>
<accession>A0ABY7B3B3</accession>
<feature type="domain" description="SGNH hydrolase-type esterase" evidence="1">
    <location>
        <begin position="36"/>
        <end position="207"/>
    </location>
</feature>
<sequence>MTDTTTALTEETDPLCLPPTAAARLLTGAPWRRFGVIGDSLAAGTGDPSPGYATLPWGTRVADALRRVNPGLAYRNTGTIGATIEQTLAEQAEGMLSFGPDLLHLSCGANDLWRREPDFAAIEDSLRRLYRLAAGSGALLITFTLGKAFDIATFPDFPARVRRLNDIIRTVAAEQRALVVDMWDHEVNTRPSLLSADRIHFSASGQAVMAAEVLKALSTVLSKELS</sequence>
<keyword evidence="2" id="KW-0378">Hydrolase</keyword>
<name>A0ABY7B3B3_9PSEU</name>
<dbReference type="CDD" id="cd01832">
    <property type="entry name" value="SGNH_hydrolase_like_1"/>
    <property type="match status" value="1"/>
</dbReference>
<dbReference type="InterPro" id="IPR051532">
    <property type="entry name" value="Ester_Hydrolysis_Enzymes"/>
</dbReference>
<evidence type="ECO:0000259" key="1">
    <source>
        <dbReference type="Pfam" id="PF13472"/>
    </source>
</evidence>
<dbReference type="InterPro" id="IPR036514">
    <property type="entry name" value="SGNH_hydro_sf"/>
</dbReference>
<reference evidence="2" key="1">
    <citation type="submission" date="2022-11" db="EMBL/GenBank/DDBJ databases">
        <authorList>
            <person name="Mo P."/>
        </authorList>
    </citation>
    <scope>NUCLEOTIDE SEQUENCE</scope>
    <source>
        <strain evidence="2">HUAS 11-8</strain>
    </source>
</reference>
<dbReference type="Pfam" id="PF13472">
    <property type="entry name" value="Lipase_GDSL_2"/>
    <property type="match status" value="1"/>
</dbReference>
<proteinExistence type="predicted"/>
<evidence type="ECO:0000313" key="2">
    <source>
        <dbReference type="EMBL" id="WAL66434.1"/>
    </source>
</evidence>
<dbReference type="RefSeq" id="WP_268756566.1">
    <property type="nucleotide sequence ID" value="NZ_CP113836.1"/>
</dbReference>
<gene>
    <name evidence="2" type="ORF">ORV05_01015</name>
</gene>
<organism evidence="2 3">
    <name type="scientific">Amycolatopsis cynarae</name>
    <dbReference type="NCBI Taxonomy" id="2995223"/>
    <lineage>
        <taxon>Bacteria</taxon>
        <taxon>Bacillati</taxon>
        <taxon>Actinomycetota</taxon>
        <taxon>Actinomycetes</taxon>
        <taxon>Pseudonocardiales</taxon>
        <taxon>Pseudonocardiaceae</taxon>
        <taxon>Amycolatopsis</taxon>
    </lineage>
</organism>